<dbReference type="InterPro" id="IPR046349">
    <property type="entry name" value="C1-like_sf"/>
</dbReference>
<protein>
    <recommendedName>
        <fullName evidence="2">C2H2-type domain-containing protein</fullName>
    </recommendedName>
</protein>
<proteinExistence type="predicted"/>
<sequence>MGIQYFWHDHPLEPRSVLSDSKAHCYVCQKPVSGYNYKCPKCNFFLHISCLKLPLESLHPLHQDHPLTLLNQLPLDVSNNHEIPCNKCKNPCSGFTYHCESCSFNLHIQCSIEEYSLNLEVHKQHPLTFSAWPPNGFESFLCNMCGECGFGFCFFCKICQFVIHVECSLLPSKVKYGYYQRTCNLIRVQSIEDGTGEFYCSICEKRVNEKGSIYYCADSEYIGHLGCMVSISELRFKPAYKDIAVSSSDLFDAQKYHDNTFDNRLEMQLGKDEDEELSKMRQRFRELLTGKDKPVSYTMSHELEQNFKKLDHFSHEHPLVLDDDYQNNGHMCHACWLPISRFPYGCTKCNFFLHKWCAELPLKIQHPVHNQHSLSLLSSNPHCGGCDACGHTLEGFTYTCKSCYFNLHSICASVPRIIRNEIHQHPLILCRKKLYSSKCSCCKEDCIGIVFECEMCNLVLDFKCALLPHKIKHDCHIDPLVLTSLVEDEEDEYYCNACEERRQPNHWVYYCAGCEFSAHLICVVSELVGGFPKEAMLMGFEEKGVGGSSSNMA</sequence>
<evidence type="ECO:0000256" key="1">
    <source>
        <dbReference type="ARBA" id="ARBA00022737"/>
    </source>
</evidence>
<dbReference type="EMBL" id="JBJUIK010000013">
    <property type="protein sequence ID" value="KAL3506100.1"/>
    <property type="molecule type" value="Genomic_DNA"/>
</dbReference>
<dbReference type="PANTHER" id="PTHR32410:SF203">
    <property type="entry name" value="CYSTEINE_HISTIDINE-RICH C1 DOMAIN FAMILY PROTEIN"/>
    <property type="match status" value="1"/>
</dbReference>
<evidence type="ECO:0000259" key="2">
    <source>
        <dbReference type="PROSITE" id="PS00028"/>
    </source>
</evidence>
<comment type="caution">
    <text evidence="3">The sequence shown here is derived from an EMBL/GenBank/DDBJ whole genome shotgun (WGS) entry which is preliminary data.</text>
</comment>
<evidence type="ECO:0000313" key="4">
    <source>
        <dbReference type="Proteomes" id="UP001630127"/>
    </source>
</evidence>
<dbReference type="PROSITE" id="PS00028">
    <property type="entry name" value="ZINC_FINGER_C2H2_1"/>
    <property type="match status" value="1"/>
</dbReference>
<accession>A0ABD2YIU2</accession>
<keyword evidence="1" id="KW-0677">Repeat</keyword>
<dbReference type="AlphaFoldDB" id="A0ABD2YIU2"/>
<keyword evidence="4" id="KW-1185">Reference proteome</keyword>
<dbReference type="Proteomes" id="UP001630127">
    <property type="component" value="Unassembled WGS sequence"/>
</dbReference>
<feature type="domain" description="C2H2-type" evidence="2">
    <location>
        <begin position="453"/>
        <end position="473"/>
    </location>
</feature>
<name>A0ABD2YIU2_9GENT</name>
<dbReference type="PANTHER" id="PTHR32410">
    <property type="entry name" value="CYSTEINE/HISTIDINE-RICH C1 DOMAIN FAMILY PROTEIN"/>
    <property type="match status" value="1"/>
</dbReference>
<dbReference type="InterPro" id="IPR053192">
    <property type="entry name" value="Vacuole_Formation_Reg"/>
</dbReference>
<evidence type="ECO:0000313" key="3">
    <source>
        <dbReference type="EMBL" id="KAL3506100.1"/>
    </source>
</evidence>
<dbReference type="InterPro" id="IPR004146">
    <property type="entry name" value="DC1"/>
</dbReference>
<dbReference type="InterPro" id="IPR013087">
    <property type="entry name" value="Znf_C2H2_type"/>
</dbReference>
<gene>
    <name evidence="3" type="ORF">ACH5RR_031482</name>
</gene>
<dbReference type="Pfam" id="PF03107">
    <property type="entry name" value="C1_2"/>
    <property type="match status" value="6"/>
</dbReference>
<reference evidence="3 4" key="1">
    <citation type="submission" date="2024-11" db="EMBL/GenBank/DDBJ databases">
        <title>A near-complete genome assembly of Cinchona calisaya.</title>
        <authorList>
            <person name="Lian D.C."/>
            <person name="Zhao X.W."/>
            <person name="Wei L."/>
        </authorList>
    </citation>
    <scope>NUCLEOTIDE SEQUENCE [LARGE SCALE GENOMIC DNA]</scope>
    <source>
        <tissue evidence="3">Nenye</tissue>
    </source>
</reference>
<dbReference type="SUPFAM" id="SSF57889">
    <property type="entry name" value="Cysteine-rich domain"/>
    <property type="match status" value="4"/>
</dbReference>
<organism evidence="3 4">
    <name type="scientific">Cinchona calisaya</name>
    <dbReference type="NCBI Taxonomy" id="153742"/>
    <lineage>
        <taxon>Eukaryota</taxon>
        <taxon>Viridiplantae</taxon>
        <taxon>Streptophyta</taxon>
        <taxon>Embryophyta</taxon>
        <taxon>Tracheophyta</taxon>
        <taxon>Spermatophyta</taxon>
        <taxon>Magnoliopsida</taxon>
        <taxon>eudicotyledons</taxon>
        <taxon>Gunneridae</taxon>
        <taxon>Pentapetalae</taxon>
        <taxon>asterids</taxon>
        <taxon>lamiids</taxon>
        <taxon>Gentianales</taxon>
        <taxon>Rubiaceae</taxon>
        <taxon>Cinchonoideae</taxon>
        <taxon>Cinchoneae</taxon>
        <taxon>Cinchona</taxon>
    </lineage>
</organism>